<reference evidence="2 3" key="1">
    <citation type="journal article" date="2023" name="Sci. Data">
        <title>Genome assembly of the Korean intertidal mud-creeper Batillaria attramentaria.</title>
        <authorList>
            <person name="Patra A.K."/>
            <person name="Ho P.T."/>
            <person name="Jun S."/>
            <person name="Lee S.J."/>
            <person name="Kim Y."/>
            <person name="Won Y.J."/>
        </authorList>
    </citation>
    <scope>NUCLEOTIDE SEQUENCE [LARGE SCALE GENOMIC DNA]</scope>
    <source>
        <strain evidence="2">Wonlab-2016</strain>
    </source>
</reference>
<organism evidence="2 3">
    <name type="scientific">Batillaria attramentaria</name>
    <dbReference type="NCBI Taxonomy" id="370345"/>
    <lineage>
        <taxon>Eukaryota</taxon>
        <taxon>Metazoa</taxon>
        <taxon>Spiralia</taxon>
        <taxon>Lophotrochozoa</taxon>
        <taxon>Mollusca</taxon>
        <taxon>Gastropoda</taxon>
        <taxon>Caenogastropoda</taxon>
        <taxon>Sorbeoconcha</taxon>
        <taxon>Cerithioidea</taxon>
        <taxon>Batillariidae</taxon>
        <taxon>Batillaria</taxon>
    </lineage>
</organism>
<dbReference type="EMBL" id="JACVVK020000330">
    <property type="protein sequence ID" value="KAK7478241.1"/>
    <property type="molecule type" value="Genomic_DNA"/>
</dbReference>
<accession>A0ABD0JTY6</accession>
<gene>
    <name evidence="2" type="ORF">BaRGS_00030499</name>
</gene>
<comment type="caution">
    <text evidence="2">The sequence shown here is derived from an EMBL/GenBank/DDBJ whole genome shotgun (WGS) entry which is preliminary data.</text>
</comment>
<sequence>NLLKRSRILSAEEPDLTGGDDFQPTASAAFITFRLSEFFLQRAAAVNCGKCRPALREFAEERTASDAGEREKARGELEAANEILHKEIEKLENALRQAESAKEELSQKTDECGKLKKEVVQLKDLKADLEEELQSTSAKNAQFAVQVSDLENQLKELVR</sequence>
<feature type="coiled-coil region" evidence="1">
    <location>
        <begin position="70"/>
        <end position="146"/>
    </location>
</feature>
<evidence type="ECO:0000313" key="2">
    <source>
        <dbReference type="EMBL" id="KAK7478241.1"/>
    </source>
</evidence>
<keyword evidence="3" id="KW-1185">Reference proteome</keyword>
<protein>
    <submittedName>
        <fullName evidence="2">Uncharacterized protein</fullName>
    </submittedName>
</protein>
<evidence type="ECO:0000256" key="1">
    <source>
        <dbReference type="SAM" id="Coils"/>
    </source>
</evidence>
<name>A0ABD0JTY6_9CAEN</name>
<feature type="non-terminal residue" evidence="2">
    <location>
        <position position="1"/>
    </location>
</feature>
<proteinExistence type="predicted"/>
<keyword evidence="1" id="KW-0175">Coiled coil</keyword>
<dbReference type="Proteomes" id="UP001519460">
    <property type="component" value="Unassembled WGS sequence"/>
</dbReference>
<evidence type="ECO:0000313" key="3">
    <source>
        <dbReference type="Proteomes" id="UP001519460"/>
    </source>
</evidence>
<feature type="non-terminal residue" evidence="2">
    <location>
        <position position="159"/>
    </location>
</feature>
<dbReference type="AlphaFoldDB" id="A0ABD0JTY6"/>